<dbReference type="GO" id="GO:0016020">
    <property type="term" value="C:membrane"/>
    <property type="evidence" value="ECO:0007669"/>
    <property type="project" value="UniProtKB-SubCell"/>
</dbReference>
<evidence type="ECO:0000256" key="6">
    <source>
        <dbReference type="ARBA" id="ARBA00022989"/>
    </source>
</evidence>
<evidence type="ECO:0000256" key="9">
    <source>
        <dbReference type="SAM" id="Phobius"/>
    </source>
</evidence>
<dbReference type="InterPro" id="IPR036412">
    <property type="entry name" value="HAD-like_sf"/>
</dbReference>
<dbReference type="Pfam" id="PF00689">
    <property type="entry name" value="Cation_ATPase_C"/>
    <property type="match status" value="1"/>
</dbReference>
<dbReference type="GO" id="GO:0016887">
    <property type="term" value="F:ATP hydrolysis activity"/>
    <property type="evidence" value="ECO:0007669"/>
    <property type="project" value="InterPro"/>
</dbReference>
<dbReference type="InterPro" id="IPR044492">
    <property type="entry name" value="P_typ_ATPase_HD_dom"/>
</dbReference>
<dbReference type="Pfam" id="PF13246">
    <property type="entry name" value="Cation_ATPase"/>
    <property type="match status" value="1"/>
</dbReference>
<proteinExistence type="predicted"/>
<dbReference type="InterPro" id="IPR008250">
    <property type="entry name" value="ATPase_P-typ_transduc_dom_A_sf"/>
</dbReference>
<reference evidence="12 13" key="1">
    <citation type="journal article" date="2021" name="Sci. Rep.">
        <title>The genome of the diatom Chaetoceros tenuissimus carries an ancient integrated fragment of an extant virus.</title>
        <authorList>
            <person name="Hongo Y."/>
            <person name="Kimura K."/>
            <person name="Takaki Y."/>
            <person name="Yoshida Y."/>
            <person name="Baba S."/>
            <person name="Kobayashi G."/>
            <person name="Nagasaki K."/>
            <person name="Hano T."/>
            <person name="Tomaru Y."/>
        </authorList>
    </citation>
    <scope>NUCLEOTIDE SEQUENCE [LARGE SCALE GENOMIC DNA]</scope>
    <source>
        <strain evidence="12 13">NIES-3715</strain>
    </source>
</reference>
<dbReference type="SFLD" id="SFLDG00002">
    <property type="entry name" value="C1.7:_P-type_atpase_like"/>
    <property type="match status" value="1"/>
</dbReference>
<evidence type="ECO:0000259" key="11">
    <source>
        <dbReference type="Pfam" id="PF00689"/>
    </source>
</evidence>
<feature type="region of interest" description="Disordered" evidence="8">
    <location>
        <begin position="1"/>
        <end position="27"/>
    </location>
</feature>
<evidence type="ECO:0000256" key="7">
    <source>
        <dbReference type="ARBA" id="ARBA00023136"/>
    </source>
</evidence>
<dbReference type="SUPFAM" id="SSF81660">
    <property type="entry name" value="Metal cation-transporting ATPase, ATP-binding domain N"/>
    <property type="match status" value="1"/>
</dbReference>
<dbReference type="NCBIfam" id="TIGR01494">
    <property type="entry name" value="ATPase_P-type"/>
    <property type="match status" value="3"/>
</dbReference>
<dbReference type="AlphaFoldDB" id="A0AAD3HF19"/>
<keyword evidence="4" id="KW-0067">ATP-binding</keyword>
<dbReference type="Pfam" id="PF00122">
    <property type="entry name" value="E1-E2_ATPase"/>
    <property type="match status" value="1"/>
</dbReference>
<accession>A0AAD3HF19</accession>
<dbReference type="InterPro" id="IPR001757">
    <property type="entry name" value="P_typ_ATPase"/>
</dbReference>
<feature type="transmembrane region" description="Helical" evidence="9">
    <location>
        <begin position="919"/>
        <end position="939"/>
    </location>
</feature>
<evidence type="ECO:0000256" key="3">
    <source>
        <dbReference type="ARBA" id="ARBA00022741"/>
    </source>
</evidence>
<dbReference type="GO" id="GO:0005524">
    <property type="term" value="F:ATP binding"/>
    <property type="evidence" value="ECO:0007669"/>
    <property type="project" value="UniProtKB-KW"/>
</dbReference>
<dbReference type="Gene3D" id="1.20.1110.10">
    <property type="entry name" value="Calcium-transporting ATPase, transmembrane domain"/>
    <property type="match status" value="1"/>
</dbReference>
<keyword evidence="3" id="KW-0547">Nucleotide-binding</keyword>
<evidence type="ECO:0000256" key="8">
    <source>
        <dbReference type="SAM" id="MobiDB-lite"/>
    </source>
</evidence>
<dbReference type="Proteomes" id="UP001054902">
    <property type="component" value="Unassembled WGS sequence"/>
</dbReference>
<dbReference type="SUPFAM" id="SSF81665">
    <property type="entry name" value="Calcium ATPase, transmembrane domain M"/>
    <property type="match status" value="1"/>
</dbReference>
<dbReference type="PRINTS" id="PR00121">
    <property type="entry name" value="NAKATPASE"/>
</dbReference>
<dbReference type="Gene3D" id="3.40.50.1000">
    <property type="entry name" value="HAD superfamily/HAD-like"/>
    <property type="match status" value="1"/>
</dbReference>
<dbReference type="InterPro" id="IPR023299">
    <property type="entry name" value="ATPase_P-typ_cyto_dom_N"/>
</dbReference>
<evidence type="ECO:0000256" key="4">
    <source>
        <dbReference type="ARBA" id="ARBA00022840"/>
    </source>
</evidence>
<keyword evidence="2 9" id="KW-0812">Transmembrane</keyword>
<evidence type="ECO:0000313" key="12">
    <source>
        <dbReference type="EMBL" id="GFH60931.1"/>
    </source>
</evidence>
<feature type="domain" description="Cation-transporting P-type ATPase C-terminal" evidence="11">
    <location>
        <begin position="870"/>
        <end position="1042"/>
    </location>
</feature>
<dbReference type="SUPFAM" id="SSF56784">
    <property type="entry name" value="HAD-like"/>
    <property type="match status" value="1"/>
</dbReference>
<evidence type="ECO:0008006" key="14">
    <source>
        <dbReference type="Google" id="ProtNLM"/>
    </source>
</evidence>
<dbReference type="InterPro" id="IPR006068">
    <property type="entry name" value="ATPase_P-typ_cation-transptr_C"/>
</dbReference>
<gene>
    <name evidence="12" type="ORF">CTEN210_17407</name>
</gene>
<keyword evidence="13" id="KW-1185">Reference proteome</keyword>
<dbReference type="InterPro" id="IPR059000">
    <property type="entry name" value="ATPase_P-type_domA"/>
</dbReference>
<dbReference type="Gene3D" id="2.70.150.10">
    <property type="entry name" value="Calcium-transporting ATPase, cytoplasmic transduction domain A"/>
    <property type="match status" value="1"/>
</dbReference>
<dbReference type="PANTHER" id="PTHR42861">
    <property type="entry name" value="CALCIUM-TRANSPORTING ATPASE"/>
    <property type="match status" value="1"/>
</dbReference>
<dbReference type="Gene3D" id="3.40.1110.10">
    <property type="entry name" value="Calcium-transporting ATPase, cytoplasmic domain N"/>
    <property type="match status" value="1"/>
</dbReference>
<dbReference type="Pfam" id="PF00702">
    <property type="entry name" value="Hydrolase"/>
    <property type="match status" value="1"/>
</dbReference>
<dbReference type="SFLD" id="SFLDF00027">
    <property type="entry name" value="p-type_atpase"/>
    <property type="match status" value="1"/>
</dbReference>
<feature type="transmembrane region" description="Helical" evidence="9">
    <location>
        <begin position="339"/>
        <end position="362"/>
    </location>
</feature>
<dbReference type="SFLD" id="SFLDS00003">
    <property type="entry name" value="Haloacid_Dehalogenase"/>
    <property type="match status" value="1"/>
</dbReference>
<evidence type="ECO:0000256" key="1">
    <source>
        <dbReference type="ARBA" id="ARBA00004141"/>
    </source>
</evidence>
<dbReference type="PROSITE" id="PS00154">
    <property type="entry name" value="ATPASE_E1_E2"/>
    <property type="match status" value="1"/>
</dbReference>
<protein>
    <recommendedName>
        <fullName evidence="14">P-type Ca(2+) transporter</fullName>
    </recommendedName>
</protein>
<dbReference type="PRINTS" id="PR00119">
    <property type="entry name" value="CATATPASE"/>
</dbReference>
<sequence>MPSFGRNFSFSSNNSSPSLNEISGNDGAYPYTRKEECSWNEDEVGRKMSELLTIAIEGISEHDEKLLGSLRHEQSNDHLMSRGWSTKQARLIRLLFGKNVVEGEDDDKEKTTCFFDKITIPEIKYIKRIAPWFYPTFGAFLSQFDEPLNIMLLVSAAISLALKQTADAVSIGLALTIVSLVAAVQEYRSEAALDKLSDLVPHTCTVMRDGQVRDKYPAKDLVVGDSILLSTGDRVPADCRLVDSVELKVNESSLTGENKSITKTGACLETYSSNNSDPPLTEQKNIAFMGTLVCSGRGRAIVVAVGNDTEFGKVADELRNLENRKSPLQVKIDELGKSLAFLSSVVIALMALLGWCLGRPFLETVTVAVSLAVAAIPEGLPICVTVTLALGVLRMAKSNAIVKKLTSVESLGCATIVASDKTGTLTQNEMTARSIYTLAYPSLSFGLTGVGYDPRKGSLMRSTQTDNTDKTQSGEQKVIETSMEFSAMQALFGVACICNNATYSIEDDKHAQVTYSGQPTELALIIGAAKSKVLDPRTQYHRIQEVPFTSDRKRMEVIARPLSEHSCQAFKLAAQRKNSVNGFKNDGALYFVKGMPEAILGECQSHIAADSSATTFTEKGRRRVLSQSRRMASSGLRVLAMAYGPSLDDLTFAGLVGMEDPPREGVPEAVLNLQQSGVRVMMLTGDSKETALAIGKRCGIIGPKQAALEMQNESDIGDSSPVSHNPFDDLEFGAGLALSGEQIDAFPPQRLADSILGVKIFYRVAPRHKLALVRAFQSQGEVVAMTGDGVNDAIALKAADIGVAMGKGGTDVAKEAADVVLADDNFCTIVTAVAGGKGIFFNIRNFLAFQLSTSFAALSMECFATILGLPSPLNAMQILWINIIMDGPPAQSLGVEPVDERILKAKPRKSTDPLLTKALLLRAISSAVLIVILTLSVFAKEMDGNAISRRDTTMTFMTFVNCDLFNAYACRSSDRCFYEISFTENPSFLYAVGGSIIGQLAVIYFKPLQEIFQTEALSFSDMVLVLLLSSSVLVLDTIRKKFFSRWFSDSGHNYPVFTSKSKMKSQSSFDSNEDKYTSDPVVEDIGNRRNTTTVRSRVIHV</sequence>
<evidence type="ECO:0000256" key="2">
    <source>
        <dbReference type="ARBA" id="ARBA00022692"/>
    </source>
</evidence>
<feature type="transmembrane region" description="Helical" evidence="9">
    <location>
        <begin position="988"/>
        <end position="1005"/>
    </location>
</feature>
<dbReference type="SUPFAM" id="SSF81653">
    <property type="entry name" value="Calcium ATPase, transduction domain A"/>
    <property type="match status" value="1"/>
</dbReference>
<keyword evidence="5" id="KW-1278">Translocase</keyword>
<feature type="transmembrane region" description="Helical" evidence="9">
    <location>
        <begin position="1017"/>
        <end position="1035"/>
    </location>
</feature>
<evidence type="ECO:0000256" key="5">
    <source>
        <dbReference type="ARBA" id="ARBA00022967"/>
    </source>
</evidence>
<dbReference type="InterPro" id="IPR023298">
    <property type="entry name" value="ATPase_P-typ_TM_dom_sf"/>
</dbReference>
<comment type="subcellular location">
    <subcellularLocation>
        <location evidence="1">Membrane</location>
        <topology evidence="1">Multi-pass membrane protein</topology>
    </subcellularLocation>
</comment>
<evidence type="ECO:0000259" key="10">
    <source>
        <dbReference type="Pfam" id="PF00122"/>
    </source>
</evidence>
<dbReference type="EMBL" id="BLLK01000069">
    <property type="protein sequence ID" value="GFH60931.1"/>
    <property type="molecule type" value="Genomic_DNA"/>
</dbReference>
<name>A0AAD3HF19_9STRA</name>
<keyword evidence="7 9" id="KW-0472">Membrane</keyword>
<comment type="caution">
    <text evidence="12">The sequence shown here is derived from an EMBL/GenBank/DDBJ whole genome shotgun (WGS) entry which is preliminary data.</text>
</comment>
<feature type="compositionally biased region" description="Low complexity" evidence="8">
    <location>
        <begin position="1"/>
        <end position="23"/>
    </location>
</feature>
<dbReference type="InterPro" id="IPR018303">
    <property type="entry name" value="ATPase_P-typ_P_site"/>
</dbReference>
<feature type="transmembrane region" description="Helical" evidence="9">
    <location>
        <begin position="368"/>
        <end position="393"/>
    </location>
</feature>
<dbReference type="InterPro" id="IPR023214">
    <property type="entry name" value="HAD_sf"/>
</dbReference>
<feature type="domain" description="P-type ATPase A" evidence="10">
    <location>
        <begin position="199"/>
        <end position="318"/>
    </location>
</feature>
<keyword evidence="6 9" id="KW-1133">Transmembrane helix</keyword>
<organism evidence="12 13">
    <name type="scientific">Chaetoceros tenuissimus</name>
    <dbReference type="NCBI Taxonomy" id="426638"/>
    <lineage>
        <taxon>Eukaryota</taxon>
        <taxon>Sar</taxon>
        <taxon>Stramenopiles</taxon>
        <taxon>Ochrophyta</taxon>
        <taxon>Bacillariophyta</taxon>
        <taxon>Coscinodiscophyceae</taxon>
        <taxon>Chaetocerotophycidae</taxon>
        <taxon>Chaetocerotales</taxon>
        <taxon>Chaetocerotaceae</taxon>
        <taxon>Chaetoceros</taxon>
    </lineage>
</organism>
<evidence type="ECO:0000313" key="13">
    <source>
        <dbReference type="Proteomes" id="UP001054902"/>
    </source>
</evidence>